<evidence type="ECO:0000256" key="10">
    <source>
        <dbReference type="ARBA" id="ARBA00023012"/>
    </source>
</evidence>
<feature type="domain" description="PAC" evidence="16">
    <location>
        <begin position="289"/>
        <end position="354"/>
    </location>
</feature>
<dbReference type="PROSITE" id="PS50113">
    <property type="entry name" value="PAC"/>
    <property type="match status" value="1"/>
</dbReference>
<dbReference type="PROSITE" id="PS50885">
    <property type="entry name" value="HAMP"/>
    <property type="match status" value="1"/>
</dbReference>
<evidence type="ECO:0000313" key="19">
    <source>
        <dbReference type="Proteomes" id="UP000322294"/>
    </source>
</evidence>
<feature type="domain" description="PAS" evidence="15">
    <location>
        <begin position="235"/>
        <end position="300"/>
    </location>
</feature>
<dbReference type="InterPro" id="IPR003661">
    <property type="entry name" value="HisK_dim/P_dom"/>
</dbReference>
<evidence type="ECO:0000259" key="17">
    <source>
        <dbReference type="PROSITE" id="PS50885"/>
    </source>
</evidence>
<dbReference type="Gene3D" id="3.30.565.10">
    <property type="entry name" value="Histidine kinase-like ATPase, C-terminal domain"/>
    <property type="match status" value="1"/>
</dbReference>
<keyword evidence="9" id="KW-0067">ATP-binding</keyword>
<evidence type="ECO:0000259" key="14">
    <source>
        <dbReference type="PROSITE" id="PS50109"/>
    </source>
</evidence>
<evidence type="ECO:0000256" key="4">
    <source>
        <dbReference type="ARBA" id="ARBA00022475"/>
    </source>
</evidence>
<keyword evidence="19" id="KW-1185">Reference proteome</keyword>
<dbReference type="CDD" id="cd00130">
    <property type="entry name" value="PAS"/>
    <property type="match status" value="1"/>
</dbReference>
<dbReference type="SMART" id="SM00387">
    <property type="entry name" value="HATPase_c"/>
    <property type="match status" value="1"/>
</dbReference>
<dbReference type="NCBIfam" id="NF046044">
    <property type="entry name" value="PnpS"/>
    <property type="match status" value="1"/>
</dbReference>
<keyword evidence="11 13" id="KW-0472">Membrane</keyword>
<dbReference type="EC" id="2.7.13.3" evidence="3"/>
<dbReference type="OrthoDB" id="9796330at2"/>
<keyword evidence="5" id="KW-0597">Phosphoprotein</keyword>
<dbReference type="GO" id="GO:0004721">
    <property type="term" value="F:phosphoprotein phosphatase activity"/>
    <property type="evidence" value="ECO:0007669"/>
    <property type="project" value="TreeGrafter"/>
</dbReference>
<dbReference type="SMART" id="SM00388">
    <property type="entry name" value="HisKA"/>
    <property type="match status" value="1"/>
</dbReference>
<dbReference type="EMBL" id="VNHO01000011">
    <property type="protein sequence ID" value="TYP54926.1"/>
    <property type="molecule type" value="Genomic_DNA"/>
</dbReference>
<evidence type="ECO:0000256" key="7">
    <source>
        <dbReference type="ARBA" id="ARBA00022741"/>
    </source>
</evidence>
<gene>
    <name evidence="18" type="ORF">LZ11_01249</name>
</gene>
<dbReference type="Pfam" id="PF02518">
    <property type="entry name" value="HATPase_c"/>
    <property type="match status" value="1"/>
</dbReference>
<dbReference type="Proteomes" id="UP000322294">
    <property type="component" value="Unassembled WGS sequence"/>
</dbReference>
<dbReference type="GO" id="GO:0005524">
    <property type="term" value="F:ATP binding"/>
    <property type="evidence" value="ECO:0007669"/>
    <property type="project" value="UniProtKB-KW"/>
</dbReference>
<dbReference type="GO" id="GO:0016036">
    <property type="term" value="P:cellular response to phosphate starvation"/>
    <property type="evidence" value="ECO:0007669"/>
    <property type="project" value="TreeGrafter"/>
</dbReference>
<evidence type="ECO:0000256" key="5">
    <source>
        <dbReference type="ARBA" id="ARBA00022553"/>
    </source>
</evidence>
<protein>
    <recommendedName>
        <fullName evidence="3">histidine kinase</fullName>
        <ecNumber evidence="3">2.7.13.3</ecNumber>
    </recommendedName>
</protein>
<evidence type="ECO:0000256" key="8">
    <source>
        <dbReference type="ARBA" id="ARBA00022777"/>
    </source>
</evidence>
<dbReference type="GO" id="GO:0000155">
    <property type="term" value="F:phosphorelay sensor kinase activity"/>
    <property type="evidence" value="ECO:0007669"/>
    <property type="project" value="InterPro"/>
</dbReference>
<dbReference type="Gene3D" id="1.10.287.130">
    <property type="match status" value="1"/>
</dbReference>
<dbReference type="SMART" id="SM00091">
    <property type="entry name" value="PAS"/>
    <property type="match status" value="1"/>
</dbReference>
<dbReference type="SUPFAM" id="SSF55785">
    <property type="entry name" value="PYP-like sensor domain (PAS domain)"/>
    <property type="match status" value="1"/>
</dbReference>
<evidence type="ECO:0000256" key="3">
    <source>
        <dbReference type="ARBA" id="ARBA00012438"/>
    </source>
</evidence>
<dbReference type="InterPro" id="IPR000700">
    <property type="entry name" value="PAS-assoc_C"/>
</dbReference>
<evidence type="ECO:0000259" key="16">
    <source>
        <dbReference type="PROSITE" id="PS50113"/>
    </source>
</evidence>
<dbReference type="InterPro" id="IPR005467">
    <property type="entry name" value="His_kinase_dom"/>
</dbReference>
<dbReference type="SMART" id="SM00304">
    <property type="entry name" value="HAMP"/>
    <property type="match status" value="1"/>
</dbReference>
<dbReference type="InterPro" id="IPR013656">
    <property type="entry name" value="PAS_4"/>
</dbReference>
<dbReference type="FunFam" id="1.10.287.130:FF:000008">
    <property type="entry name" value="Two-component sensor histidine kinase"/>
    <property type="match status" value="1"/>
</dbReference>
<dbReference type="Pfam" id="PF00672">
    <property type="entry name" value="HAMP"/>
    <property type="match status" value="1"/>
</dbReference>
<dbReference type="CDD" id="cd06225">
    <property type="entry name" value="HAMP"/>
    <property type="match status" value="1"/>
</dbReference>
<dbReference type="InterPro" id="IPR035965">
    <property type="entry name" value="PAS-like_dom_sf"/>
</dbReference>
<dbReference type="GO" id="GO:0005886">
    <property type="term" value="C:plasma membrane"/>
    <property type="evidence" value="ECO:0007669"/>
    <property type="project" value="UniProtKB-SubCell"/>
</dbReference>
<sequence length="576" mass="64544">MLKDHFRKNWIITVTIFIILLMLFASLQNLYLKSIEHDLAVDAAFFASAVKTPMAAGKYQEVVSMVKDLSRQFRKSIAVFNTSGDRIAVVGEFQARDLPLEGILKGENYVDKNVIKIMISRRFCAAVPVLFENNILGAVVVGLPPDEVNKILRIKLLFFVAAFLGIFSSTLMLRKAYAGIIKPISSMVEVTRNFAAGNFTRTVHVNSRDEVGQLSKELNLLAKKLRITLEELDEKTARMEDLLAGIVDGVVVVDVQRRVMLINPAAGKLVGTGSETAIGKNLISIIRNYELDEAVKKTLRSGSPYFKEIVLLPREQILKVHITPLKDKVGRISGSVIVMRDVTELKHLEKLRSEFIANVSHELRTPLTSIKGFVETLLEGAYQDPVLSKRFLNIIDAEAGRLYRLINNLLDLSRIETNQLKLRIEDVSAAELIKEVILIFENRLKEKGLMFSADIPGDLPKVKADPDWLRQVFINLLDNAIKYTRDGGKVWIEAEPKGDVVEFRVCDTGIGIPEEDLPRVFERFYRVDKARSPDMGGSGLGLAIVKHLVKAFGGEIRVESKVNQGSKFIFTLKRSQ</sequence>
<keyword evidence="7" id="KW-0547">Nucleotide-binding</keyword>
<dbReference type="InterPro" id="IPR036097">
    <property type="entry name" value="HisK_dim/P_sf"/>
</dbReference>
<dbReference type="PROSITE" id="PS50112">
    <property type="entry name" value="PAS"/>
    <property type="match status" value="1"/>
</dbReference>
<dbReference type="Pfam" id="PF00512">
    <property type="entry name" value="HisKA"/>
    <property type="match status" value="1"/>
</dbReference>
<name>A0A5S5AV95_9FIRM</name>
<dbReference type="SUPFAM" id="SSF55874">
    <property type="entry name" value="ATPase domain of HSP90 chaperone/DNA topoisomerase II/histidine kinase"/>
    <property type="match status" value="1"/>
</dbReference>
<feature type="domain" description="Histidine kinase" evidence="14">
    <location>
        <begin position="358"/>
        <end position="576"/>
    </location>
</feature>
<dbReference type="RefSeq" id="WP_148867014.1">
    <property type="nucleotide sequence ID" value="NZ_VNHO01000011.1"/>
</dbReference>
<keyword evidence="12" id="KW-0175">Coiled coil</keyword>
<dbReference type="AlphaFoldDB" id="A0A5S5AV95"/>
<comment type="caution">
    <text evidence="18">The sequence shown here is derived from an EMBL/GenBank/DDBJ whole genome shotgun (WGS) entry which is preliminary data.</text>
</comment>
<dbReference type="InterPro" id="IPR004358">
    <property type="entry name" value="Sig_transdc_His_kin-like_C"/>
</dbReference>
<evidence type="ECO:0000256" key="12">
    <source>
        <dbReference type="SAM" id="Coils"/>
    </source>
</evidence>
<evidence type="ECO:0000256" key="6">
    <source>
        <dbReference type="ARBA" id="ARBA00022679"/>
    </source>
</evidence>
<dbReference type="PROSITE" id="PS50109">
    <property type="entry name" value="HIS_KIN"/>
    <property type="match status" value="1"/>
</dbReference>
<dbReference type="InterPro" id="IPR003660">
    <property type="entry name" value="HAMP_dom"/>
</dbReference>
<keyword evidence="13" id="KW-0812">Transmembrane</keyword>
<evidence type="ECO:0000256" key="1">
    <source>
        <dbReference type="ARBA" id="ARBA00000085"/>
    </source>
</evidence>
<dbReference type="CDD" id="cd00075">
    <property type="entry name" value="HATPase"/>
    <property type="match status" value="1"/>
</dbReference>
<dbReference type="InterPro" id="IPR003594">
    <property type="entry name" value="HATPase_dom"/>
</dbReference>
<dbReference type="PRINTS" id="PR00344">
    <property type="entry name" value="BCTRLSENSOR"/>
</dbReference>
<keyword evidence="8 18" id="KW-0418">Kinase</keyword>
<reference evidence="18 19" key="1">
    <citation type="submission" date="2019-07" db="EMBL/GenBank/DDBJ databases">
        <title>Genomic Encyclopedia of Type Strains, Phase I: the one thousand microbial genomes (KMG-I) project.</title>
        <authorList>
            <person name="Kyrpides N."/>
        </authorList>
    </citation>
    <scope>NUCLEOTIDE SEQUENCE [LARGE SCALE GENOMIC DNA]</scope>
    <source>
        <strain evidence="18 19">DSM 16647</strain>
    </source>
</reference>
<evidence type="ECO:0000256" key="9">
    <source>
        <dbReference type="ARBA" id="ARBA00022840"/>
    </source>
</evidence>
<evidence type="ECO:0000259" key="15">
    <source>
        <dbReference type="PROSITE" id="PS50112"/>
    </source>
</evidence>
<comment type="catalytic activity">
    <reaction evidence="1">
        <text>ATP + protein L-histidine = ADP + protein N-phospho-L-histidine.</text>
        <dbReference type="EC" id="2.7.13.3"/>
    </reaction>
</comment>
<dbReference type="NCBIfam" id="TIGR00229">
    <property type="entry name" value="sensory_box"/>
    <property type="match status" value="1"/>
</dbReference>
<keyword evidence="6" id="KW-0808">Transferase</keyword>
<feature type="coiled-coil region" evidence="12">
    <location>
        <begin position="215"/>
        <end position="242"/>
    </location>
</feature>
<dbReference type="InterPro" id="IPR036890">
    <property type="entry name" value="HATPase_C_sf"/>
</dbReference>
<accession>A0A5S5AV95</accession>
<dbReference type="PANTHER" id="PTHR45453">
    <property type="entry name" value="PHOSPHATE REGULON SENSOR PROTEIN PHOR"/>
    <property type="match status" value="1"/>
</dbReference>
<keyword evidence="4" id="KW-1003">Cell membrane</keyword>
<keyword evidence="10" id="KW-0902">Two-component regulatory system</keyword>
<proteinExistence type="predicted"/>
<dbReference type="SUPFAM" id="SSF158472">
    <property type="entry name" value="HAMP domain-like"/>
    <property type="match status" value="1"/>
</dbReference>
<feature type="domain" description="HAMP" evidence="17">
    <location>
        <begin position="178"/>
        <end position="230"/>
    </location>
</feature>
<feature type="transmembrane region" description="Helical" evidence="13">
    <location>
        <begin position="156"/>
        <end position="173"/>
    </location>
</feature>
<dbReference type="Gene3D" id="3.30.450.20">
    <property type="entry name" value="PAS domain"/>
    <property type="match status" value="1"/>
</dbReference>
<dbReference type="CDD" id="cd00082">
    <property type="entry name" value="HisKA"/>
    <property type="match status" value="1"/>
</dbReference>
<evidence type="ECO:0000256" key="13">
    <source>
        <dbReference type="SAM" id="Phobius"/>
    </source>
</evidence>
<dbReference type="InterPro" id="IPR050351">
    <property type="entry name" value="BphY/WalK/GraS-like"/>
</dbReference>
<dbReference type="SUPFAM" id="SSF47384">
    <property type="entry name" value="Homodimeric domain of signal transducing histidine kinase"/>
    <property type="match status" value="1"/>
</dbReference>
<dbReference type="Pfam" id="PF08448">
    <property type="entry name" value="PAS_4"/>
    <property type="match status" value="1"/>
</dbReference>
<evidence type="ECO:0000256" key="2">
    <source>
        <dbReference type="ARBA" id="ARBA00004236"/>
    </source>
</evidence>
<feature type="transmembrane region" description="Helical" evidence="13">
    <location>
        <begin position="12"/>
        <end position="32"/>
    </location>
</feature>
<keyword evidence="13" id="KW-1133">Transmembrane helix</keyword>
<organism evidence="18 19">
    <name type="scientific">Thermosediminibacter litoriperuensis</name>
    <dbReference type="NCBI Taxonomy" id="291989"/>
    <lineage>
        <taxon>Bacteria</taxon>
        <taxon>Bacillati</taxon>
        <taxon>Bacillota</taxon>
        <taxon>Clostridia</taxon>
        <taxon>Thermosediminibacterales</taxon>
        <taxon>Thermosediminibacteraceae</taxon>
        <taxon>Thermosediminibacter</taxon>
    </lineage>
</organism>
<dbReference type="InterPro" id="IPR000014">
    <property type="entry name" value="PAS"/>
</dbReference>
<dbReference type="FunFam" id="3.30.565.10:FF:000006">
    <property type="entry name" value="Sensor histidine kinase WalK"/>
    <property type="match status" value="1"/>
</dbReference>
<dbReference type="Gene3D" id="1.10.8.500">
    <property type="entry name" value="HAMP domain in histidine kinase"/>
    <property type="match status" value="1"/>
</dbReference>
<evidence type="ECO:0000313" key="18">
    <source>
        <dbReference type="EMBL" id="TYP54926.1"/>
    </source>
</evidence>
<dbReference type="PANTHER" id="PTHR45453:SF1">
    <property type="entry name" value="PHOSPHATE REGULON SENSOR PROTEIN PHOR"/>
    <property type="match status" value="1"/>
</dbReference>
<comment type="subcellular location">
    <subcellularLocation>
        <location evidence="2">Cell membrane</location>
    </subcellularLocation>
</comment>
<evidence type="ECO:0000256" key="11">
    <source>
        <dbReference type="ARBA" id="ARBA00023136"/>
    </source>
</evidence>